<name>A0A857DHS1_9FIRM</name>
<evidence type="ECO:0000256" key="1">
    <source>
        <dbReference type="ARBA" id="ARBA00008950"/>
    </source>
</evidence>
<evidence type="ECO:0000313" key="4">
    <source>
        <dbReference type="Proteomes" id="UP000430508"/>
    </source>
</evidence>
<accession>A0A857DHS1</accession>
<dbReference type="GO" id="GO:0008758">
    <property type="term" value="F:UDP-2,3-diacylglucosamine hydrolase activity"/>
    <property type="evidence" value="ECO:0007669"/>
    <property type="project" value="TreeGrafter"/>
</dbReference>
<dbReference type="InterPro" id="IPR043461">
    <property type="entry name" value="LpxH-like"/>
</dbReference>
<dbReference type="Proteomes" id="UP000430508">
    <property type="component" value="Chromosome"/>
</dbReference>
<dbReference type="PANTHER" id="PTHR34990">
    <property type="entry name" value="UDP-2,3-DIACYLGLUCOSAMINE HYDROLASE-RELATED"/>
    <property type="match status" value="1"/>
</dbReference>
<dbReference type="InterPro" id="IPR024654">
    <property type="entry name" value="Calcineurin-like_PHP_lpxH"/>
</dbReference>
<dbReference type="GO" id="GO:0016020">
    <property type="term" value="C:membrane"/>
    <property type="evidence" value="ECO:0007669"/>
    <property type="project" value="GOC"/>
</dbReference>
<dbReference type="Pfam" id="PF12850">
    <property type="entry name" value="Metallophos_2"/>
    <property type="match status" value="1"/>
</dbReference>
<dbReference type="InterPro" id="IPR029052">
    <property type="entry name" value="Metallo-depent_PP-like"/>
</dbReference>
<protein>
    <submittedName>
        <fullName evidence="3">Serine/threonine protein phosphatase</fullName>
    </submittedName>
</protein>
<dbReference type="SUPFAM" id="SSF56300">
    <property type="entry name" value="Metallo-dependent phosphatases"/>
    <property type="match status" value="1"/>
</dbReference>
<dbReference type="GO" id="GO:0009245">
    <property type="term" value="P:lipid A biosynthetic process"/>
    <property type="evidence" value="ECO:0007669"/>
    <property type="project" value="TreeGrafter"/>
</dbReference>
<dbReference type="PANTHER" id="PTHR34990:SF2">
    <property type="entry name" value="BLL8164 PROTEIN"/>
    <property type="match status" value="1"/>
</dbReference>
<sequence length="295" mass="34560">MNAVDRISKAFQSAEEIPVDDSSKMILMSDVHRGDGSWADDFSGNENLYFAALTHYYKEQYTYIELGDGDELWKYKNMSDIVPVHKDTFSLLQKYYNEGRLYFIYGNHDMVKSNDHFVQKCFNRYYDAEENRHVPLFENVKFHEGLVLRYKDSDRKILLIHGHQGSMLDYTFWGLRRFLVRYVWKKLELFGFKDPTSTAKNYHKKDSIEQNLTEWVNQEKHMLIAGHTHRPMFPDAGKPLYFNDGSCVHPRSITGIEIAEGNITLVKWNIKTKDNGTLYIGREVLAGPRDLKGYL</sequence>
<gene>
    <name evidence="3" type="ORF">GQ588_03490</name>
</gene>
<evidence type="ECO:0000259" key="2">
    <source>
        <dbReference type="Pfam" id="PF12850"/>
    </source>
</evidence>
<dbReference type="Gene3D" id="3.60.21.10">
    <property type="match status" value="1"/>
</dbReference>
<evidence type="ECO:0000313" key="3">
    <source>
        <dbReference type="EMBL" id="QGZ99775.1"/>
    </source>
</evidence>
<proteinExistence type="inferred from homology"/>
<feature type="domain" description="Calcineurin-like phosphoesterase" evidence="2">
    <location>
        <begin position="27"/>
        <end position="252"/>
    </location>
</feature>
<reference evidence="3 4" key="1">
    <citation type="submission" date="2019-12" db="EMBL/GenBank/DDBJ databases">
        <title>Sequence classification of anaerobic respiratory reductive dehalogenases: First we see many, then we see few.</title>
        <authorList>
            <person name="Molenda O."/>
            <person name="Puentes Jacome L.A."/>
            <person name="Cao X."/>
            <person name="Nesbo C.L."/>
            <person name="Tang S."/>
            <person name="Morson N."/>
            <person name="Patron J."/>
            <person name="Lomheim L."/>
            <person name="Wishart D.S."/>
            <person name="Edwards E.A."/>
        </authorList>
    </citation>
    <scope>NUCLEOTIDE SEQUENCE [LARGE SCALE GENOMIC DNA]</scope>
    <source>
        <strain evidence="3 4">12DCA</strain>
    </source>
</reference>
<dbReference type="AlphaFoldDB" id="A0A857DHS1"/>
<dbReference type="EMBL" id="CP046996">
    <property type="protein sequence ID" value="QGZ99775.1"/>
    <property type="molecule type" value="Genomic_DNA"/>
</dbReference>
<organism evidence="3 4">
    <name type="scientific">Dehalobacter restrictus</name>
    <dbReference type="NCBI Taxonomy" id="55583"/>
    <lineage>
        <taxon>Bacteria</taxon>
        <taxon>Bacillati</taxon>
        <taxon>Bacillota</taxon>
        <taxon>Clostridia</taxon>
        <taxon>Eubacteriales</taxon>
        <taxon>Desulfitobacteriaceae</taxon>
        <taxon>Dehalobacter</taxon>
    </lineage>
</organism>
<comment type="similarity">
    <text evidence="1">Belongs to the metallophosphoesterase superfamily. YfcE family.</text>
</comment>
<dbReference type="RefSeq" id="WP_025205229.1">
    <property type="nucleotide sequence ID" value="NZ_CP046996.1"/>
</dbReference>